<protein>
    <submittedName>
        <fullName evidence="1">Uncharacterized protein</fullName>
    </submittedName>
</protein>
<dbReference type="EMBL" id="UINC01039845">
    <property type="protein sequence ID" value="SVB38913.1"/>
    <property type="molecule type" value="Genomic_DNA"/>
</dbReference>
<organism evidence="1">
    <name type="scientific">marine metagenome</name>
    <dbReference type="NCBI Taxonomy" id="408172"/>
    <lineage>
        <taxon>unclassified sequences</taxon>
        <taxon>metagenomes</taxon>
        <taxon>ecological metagenomes</taxon>
    </lineage>
</organism>
<accession>A0A382DMR7</accession>
<proteinExistence type="predicted"/>
<evidence type="ECO:0000313" key="1">
    <source>
        <dbReference type="EMBL" id="SVB38913.1"/>
    </source>
</evidence>
<reference evidence="1" key="1">
    <citation type="submission" date="2018-05" db="EMBL/GenBank/DDBJ databases">
        <authorList>
            <person name="Lanie J.A."/>
            <person name="Ng W.-L."/>
            <person name="Kazmierczak K.M."/>
            <person name="Andrzejewski T.M."/>
            <person name="Davidsen T.M."/>
            <person name="Wayne K.J."/>
            <person name="Tettelin H."/>
            <person name="Glass J.I."/>
            <person name="Rusch D."/>
            <person name="Podicherti R."/>
            <person name="Tsui H.-C.T."/>
            <person name="Winkler M.E."/>
        </authorList>
    </citation>
    <scope>NUCLEOTIDE SEQUENCE</scope>
</reference>
<sequence>MWARTNIGASVVPQYLQRGGSAFVGSFFSDIETQ</sequence>
<dbReference type="AlphaFoldDB" id="A0A382DMR7"/>
<name>A0A382DMR7_9ZZZZ</name>
<gene>
    <name evidence="1" type="ORF">METZ01_LOCUS191767</name>
</gene>